<keyword evidence="1" id="KW-1133">Transmembrane helix</keyword>
<name>A0A380S8P6_YERRU</name>
<organism evidence="2 3">
    <name type="scientific">Yersinia ruckeri</name>
    <dbReference type="NCBI Taxonomy" id="29486"/>
    <lineage>
        <taxon>Bacteria</taxon>
        <taxon>Pseudomonadati</taxon>
        <taxon>Pseudomonadota</taxon>
        <taxon>Gammaproteobacteria</taxon>
        <taxon>Enterobacterales</taxon>
        <taxon>Yersiniaceae</taxon>
        <taxon>Yersinia</taxon>
    </lineage>
</organism>
<protein>
    <submittedName>
        <fullName evidence="2">Uncharacterized protein</fullName>
    </submittedName>
</protein>
<feature type="transmembrane region" description="Helical" evidence="1">
    <location>
        <begin position="64"/>
        <end position="89"/>
    </location>
</feature>
<dbReference type="AlphaFoldDB" id="A0A380S8P6"/>
<feature type="transmembrane region" description="Helical" evidence="1">
    <location>
        <begin position="12"/>
        <end position="33"/>
    </location>
</feature>
<evidence type="ECO:0000313" key="3">
    <source>
        <dbReference type="Proteomes" id="UP000255169"/>
    </source>
</evidence>
<accession>A0A380S8P6</accession>
<dbReference type="OrthoDB" id="6497551at2"/>
<dbReference type="RefSeq" id="WP_038244127.1">
    <property type="nucleotide sequence ID" value="NZ_CABIHR010000043.1"/>
</dbReference>
<keyword evidence="1" id="KW-0812">Transmembrane</keyword>
<reference evidence="2 3" key="1">
    <citation type="submission" date="2018-06" db="EMBL/GenBank/DDBJ databases">
        <authorList>
            <consortium name="Pathogen Informatics"/>
            <person name="Doyle S."/>
        </authorList>
    </citation>
    <scope>NUCLEOTIDE SEQUENCE [LARGE SCALE GENOMIC DNA]</scope>
    <source>
        <strain evidence="2 3">NCTC10476</strain>
    </source>
</reference>
<dbReference type="GeneID" id="66880023"/>
<evidence type="ECO:0000256" key="1">
    <source>
        <dbReference type="SAM" id="Phobius"/>
    </source>
</evidence>
<proteinExistence type="predicted"/>
<dbReference type="KEGG" id="yrb:UGYR_04120"/>
<evidence type="ECO:0000313" key="2">
    <source>
        <dbReference type="EMBL" id="SUQ37309.1"/>
    </source>
</evidence>
<keyword evidence="1" id="KW-0472">Membrane</keyword>
<dbReference type="EMBL" id="UHJG01000002">
    <property type="protein sequence ID" value="SUQ37309.1"/>
    <property type="molecule type" value="Genomic_DNA"/>
</dbReference>
<dbReference type="Proteomes" id="UP000255169">
    <property type="component" value="Unassembled WGS sequence"/>
</dbReference>
<gene>
    <name evidence="2" type="ORF">NCTC10476_03432</name>
</gene>
<sequence length="95" mass="11057">MKNTKHEKSLLIIMLSTAVVYSMAPPTLLAYFFQLYNLNPFSIANMPHFNPFHSDRGIPLKETFSYLLVLWLLLNGILALLCTFFYWLFIASHDK</sequence>
<keyword evidence="3" id="KW-1185">Reference proteome</keyword>